<evidence type="ECO:0000259" key="10">
    <source>
        <dbReference type="Pfam" id="PF00724"/>
    </source>
</evidence>
<keyword evidence="4" id="KW-0285">Flavoprotein</keyword>
<keyword evidence="13" id="KW-1185">Reference proteome</keyword>
<keyword evidence="8" id="KW-0408">Iron</keyword>
<keyword evidence="6" id="KW-0479">Metal-binding</keyword>
<dbReference type="InterPro" id="IPR001155">
    <property type="entry name" value="OxRdtase_FMN_N"/>
</dbReference>
<evidence type="ECO:0000256" key="6">
    <source>
        <dbReference type="ARBA" id="ARBA00022723"/>
    </source>
</evidence>
<proteinExistence type="inferred from homology"/>
<protein>
    <submittedName>
        <fullName evidence="12">2,4-dienoyl-CoA reductase</fullName>
    </submittedName>
</protein>
<dbReference type="Gene3D" id="3.20.20.70">
    <property type="entry name" value="Aldolase class I"/>
    <property type="match status" value="1"/>
</dbReference>
<evidence type="ECO:0000256" key="4">
    <source>
        <dbReference type="ARBA" id="ARBA00022630"/>
    </source>
</evidence>
<keyword evidence="5" id="KW-0288">FMN</keyword>
<evidence type="ECO:0000313" key="13">
    <source>
        <dbReference type="Proteomes" id="UP000009877"/>
    </source>
</evidence>
<dbReference type="InterPro" id="IPR036188">
    <property type="entry name" value="FAD/NAD-bd_sf"/>
</dbReference>
<evidence type="ECO:0000256" key="2">
    <source>
        <dbReference type="ARBA" id="ARBA00001966"/>
    </source>
</evidence>
<evidence type="ECO:0000256" key="9">
    <source>
        <dbReference type="ARBA" id="ARBA00023014"/>
    </source>
</evidence>
<dbReference type="GO" id="GO:0016491">
    <property type="term" value="F:oxidoreductase activity"/>
    <property type="evidence" value="ECO:0007669"/>
    <property type="project" value="UniProtKB-KW"/>
</dbReference>
<dbReference type="STRING" id="71999.KPaMU14_00145"/>
<dbReference type="Pfam" id="PF07992">
    <property type="entry name" value="Pyr_redox_2"/>
    <property type="match status" value="1"/>
</dbReference>
<dbReference type="InterPro" id="IPR013785">
    <property type="entry name" value="Aldolase_TIM"/>
</dbReference>
<feature type="domain" description="FAD/NAD(P)-binding" evidence="11">
    <location>
        <begin position="376"/>
        <end position="664"/>
    </location>
</feature>
<evidence type="ECO:0000256" key="3">
    <source>
        <dbReference type="ARBA" id="ARBA00011048"/>
    </source>
</evidence>
<dbReference type="SUPFAM" id="SSF51905">
    <property type="entry name" value="FAD/NAD(P)-binding domain"/>
    <property type="match status" value="1"/>
</dbReference>
<sequence length="687" mass="73557">MTEHPRLSAPLSIGRLKLPHRILMGSMHTGMEDDPEQFPELAAYFAERARGGAGLMITGGFSPNGEGRLTPGGGQLSDPAQAAHHRILTDAVHEAGGLLALQILHAGRYAYHPKAVSASATQSPISPFPARELTDEQVRAAIQDFARCAVLAQEAGYDAVEIMGSEGYLLNQFLAQRTNQRDDEWGGNAQRRRRFPVEVVRAVRAAAPGLPIIYRISLMDLVDGGQAWEDVVALAHELEDAGVDVFNTGIGWHEARVPTIVTSVPRAAFTEATAALKAEVSVPVAASNRISMPQDAEAILAEGQADLVSMARPFLADTAWVRKALEGREDRINTCIACNQACLDHTFSQKRASCLVNPRAGRETTLVLEPTRTAQRVAVIGAGPAGLSTAVAAAERGHRVELFEAQDHLGGQFALAQRIPGKEEFAQTLRYFTQRLDDLGVEVRTGHRVSAQELIDAGWDHVILATGVEPRVPEIEGLEHPSVITYPDLVSGRRQAGERVAVIGAGGIGVDVCEFLTHGGPQTTPVEDWQKEWGVAPLSGPDAQIGGLRKPEPEPSPRQVHLVQRRASSIGKDLGVTTGWVHRAALRARGVHQITGAQYVRIDDDGLHLTVPAGESSDTEATDAPREPLVLPVDSVILCAGQVSQRELVEPLEHSGISLHIIGGADVAAELDAKRAIKQGVEVAAAL</sequence>
<dbReference type="SUPFAM" id="SSF51971">
    <property type="entry name" value="Nucleotide-binding domain"/>
    <property type="match status" value="1"/>
</dbReference>
<dbReference type="Pfam" id="PF00724">
    <property type="entry name" value="Oxidored_FMN"/>
    <property type="match status" value="1"/>
</dbReference>
<organism evidence="12 13">
    <name type="scientific">Kocuria palustris PEL</name>
    <dbReference type="NCBI Taxonomy" id="1236550"/>
    <lineage>
        <taxon>Bacteria</taxon>
        <taxon>Bacillati</taxon>
        <taxon>Actinomycetota</taxon>
        <taxon>Actinomycetes</taxon>
        <taxon>Micrococcales</taxon>
        <taxon>Micrococcaceae</taxon>
        <taxon>Kocuria</taxon>
    </lineage>
</organism>
<comment type="similarity">
    <text evidence="3">In the N-terminal section; belongs to the NADH:flavin oxidoreductase/NADH oxidase family.</text>
</comment>
<evidence type="ECO:0000259" key="11">
    <source>
        <dbReference type="Pfam" id="PF07992"/>
    </source>
</evidence>
<keyword evidence="7" id="KW-0560">Oxidoreductase</keyword>
<keyword evidence="9" id="KW-0411">Iron-sulfur</keyword>
<evidence type="ECO:0000256" key="8">
    <source>
        <dbReference type="ARBA" id="ARBA00023004"/>
    </source>
</evidence>
<dbReference type="AlphaFoldDB" id="M2YBS9"/>
<name>M2YBS9_9MICC</name>
<evidence type="ECO:0000256" key="1">
    <source>
        <dbReference type="ARBA" id="ARBA00001917"/>
    </source>
</evidence>
<comment type="cofactor">
    <cofactor evidence="2">
        <name>[4Fe-4S] cluster</name>
        <dbReference type="ChEBI" id="CHEBI:49883"/>
    </cofactor>
</comment>
<feature type="domain" description="NADH:flavin oxidoreductase/NADH oxidase N-terminal" evidence="10">
    <location>
        <begin position="8"/>
        <end position="330"/>
    </location>
</feature>
<gene>
    <name evidence="12" type="ORF">C884_00921</name>
</gene>
<dbReference type="CDD" id="cd02930">
    <property type="entry name" value="DCR_FMN"/>
    <property type="match status" value="1"/>
</dbReference>
<evidence type="ECO:0000256" key="7">
    <source>
        <dbReference type="ARBA" id="ARBA00023002"/>
    </source>
</evidence>
<dbReference type="EMBL" id="ANHZ02000019">
    <property type="protein sequence ID" value="EME35920.1"/>
    <property type="molecule type" value="Genomic_DNA"/>
</dbReference>
<dbReference type="GO" id="GO:0051536">
    <property type="term" value="F:iron-sulfur cluster binding"/>
    <property type="evidence" value="ECO:0007669"/>
    <property type="project" value="UniProtKB-KW"/>
</dbReference>
<evidence type="ECO:0000256" key="5">
    <source>
        <dbReference type="ARBA" id="ARBA00022643"/>
    </source>
</evidence>
<dbReference type="Gene3D" id="3.40.50.720">
    <property type="entry name" value="NAD(P)-binding Rossmann-like Domain"/>
    <property type="match status" value="1"/>
</dbReference>
<dbReference type="PRINTS" id="PR00368">
    <property type="entry name" value="FADPNR"/>
</dbReference>
<dbReference type="GO" id="GO:0010181">
    <property type="term" value="F:FMN binding"/>
    <property type="evidence" value="ECO:0007669"/>
    <property type="project" value="InterPro"/>
</dbReference>
<dbReference type="PANTHER" id="PTHR42917:SF2">
    <property type="entry name" value="2,4-DIENOYL-COA REDUCTASE [(2E)-ENOYL-COA-PRODUCING]"/>
    <property type="match status" value="1"/>
</dbReference>
<comment type="caution">
    <text evidence="12">The sequence shown here is derived from an EMBL/GenBank/DDBJ whole genome shotgun (WGS) entry which is preliminary data.</text>
</comment>
<dbReference type="GO" id="GO:0046872">
    <property type="term" value="F:metal ion binding"/>
    <property type="evidence" value="ECO:0007669"/>
    <property type="project" value="UniProtKB-KW"/>
</dbReference>
<reference evidence="12 13" key="1">
    <citation type="journal article" date="2014" name="Genome Announc.">
        <title>Draft Genome Sequence of Kocuria palustris PEL.</title>
        <authorList>
            <person name="Sharma G."/>
            <person name="Khatri I."/>
            <person name="Subramanian S."/>
        </authorList>
    </citation>
    <scope>NUCLEOTIDE SEQUENCE [LARGE SCALE GENOMIC DNA]</scope>
    <source>
        <strain evidence="12 13">PEL</strain>
    </source>
</reference>
<comment type="cofactor">
    <cofactor evidence="1">
        <name>FMN</name>
        <dbReference type="ChEBI" id="CHEBI:58210"/>
    </cofactor>
</comment>
<dbReference type="RefSeq" id="WP_006215350.1">
    <property type="nucleotide sequence ID" value="NZ_ANHZ02000019.1"/>
</dbReference>
<dbReference type="PANTHER" id="PTHR42917">
    <property type="entry name" value="2,4-DIENOYL-COA REDUCTASE"/>
    <property type="match status" value="1"/>
</dbReference>
<accession>M2YBS9</accession>
<dbReference type="SUPFAM" id="SSF51395">
    <property type="entry name" value="FMN-linked oxidoreductases"/>
    <property type="match status" value="1"/>
</dbReference>
<dbReference type="InterPro" id="IPR023753">
    <property type="entry name" value="FAD/NAD-binding_dom"/>
</dbReference>
<dbReference type="InterPro" id="IPR051793">
    <property type="entry name" value="NADH:flavin_oxidoreductase"/>
</dbReference>
<dbReference type="PRINTS" id="PR00469">
    <property type="entry name" value="PNDRDTASEII"/>
</dbReference>
<dbReference type="Proteomes" id="UP000009877">
    <property type="component" value="Unassembled WGS sequence"/>
</dbReference>
<dbReference type="Gene3D" id="3.50.50.60">
    <property type="entry name" value="FAD/NAD(P)-binding domain"/>
    <property type="match status" value="1"/>
</dbReference>
<evidence type="ECO:0000313" key="12">
    <source>
        <dbReference type="EMBL" id="EME35920.1"/>
    </source>
</evidence>